<keyword evidence="9" id="KW-1185">Reference proteome</keyword>
<protein>
    <recommendedName>
        <fullName evidence="10">Solute carrier family 35 member F6</fullName>
    </recommendedName>
</protein>
<feature type="transmembrane region" description="Helical" evidence="7">
    <location>
        <begin position="149"/>
        <end position="168"/>
    </location>
</feature>
<accession>A0AAW1D4V6</accession>
<proteinExistence type="inferred from homology"/>
<feature type="transmembrane region" description="Helical" evidence="7">
    <location>
        <begin position="330"/>
        <end position="349"/>
    </location>
</feature>
<dbReference type="EMBL" id="JAPXFL010000005">
    <property type="protein sequence ID" value="KAK9506044.1"/>
    <property type="molecule type" value="Genomic_DNA"/>
</dbReference>
<evidence type="ECO:0000256" key="3">
    <source>
        <dbReference type="ARBA" id="ARBA00022448"/>
    </source>
</evidence>
<dbReference type="Pfam" id="PF06027">
    <property type="entry name" value="SLC35F"/>
    <property type="match status" value="1"/>
</dbReference>
<evidence type="ECO:0000256" key="6">
    <source>
        <dbReference type="ARBA" id="ARBA00023136"/>
    </source>
</evidence>
<dbReference type="InterPro" id="IPR012404">
    <property type="entry name" value="UCP036436"/>
</dbReference>
<comment type="caution">
    <text evidence="8">The sequence shown here is derived from an EMBL/GenBank/DDBJ whole genome shotgun (WGS) entry which is preliminary data.</text>
</comment>
<organism evidence="8 9">
    <name type="scientific">Rhynocoris fuscipes</name>
    <dbReference type="NCBI Taxonomy" id="488301"/>
    <lineage>
        <taxon>Eukaryota</taxon>
        <taxon>Metazoa</taxon>
        <taxon>Ecdysozoa</taxon>
        <taxon>Arthropoda</taxon>
        <taxon>Hexapoda</taxon>
        <taxon>Insecta</taxon>
        <taxon>Pterygota</taxon>
        <taxon>Neoptera</taxon>
        <taxon>Paraneoptera</taxon>
        <taxon>Hemiptera</taxon>
        <taxon>Heteroptera</taxon>
        <taxon>Panheteroptera</taxon>
        <taxon>Cimicomorpha</taxon>
        <taxon>Reduviidae</taxon>
        <taxon>Harpactorinae</taxon>
        <taxon>Harpactorini</taxon>
        <taxon>Rhynocoris</taxon>
    </lineage>
</organism>
<dbReference type="PIRSF" id="PIRSF036436">
    <property type="entry name" value="UCP036436"/>
    <property type="match status" value="1"/>
</dbReference>
<evidence type="ECO:0000256" key="1">
    <source>
        <dbReference type="ARBA" id="ARBA00004141"/>
    </source>
</evidence>
<feature type="transmembrane region" description="Helical" evidence="7">
    <location>
        <begin position="47"/>
        <end position="69"/>
    </location>
</feature>
<keyword evidence="5 7" id="KW-1133">Transmembrane helix</keyword>
<evidence type="ECO:0000313" key="8">
    <source>
        <dbReference type="EMBL" id="KAK9506044.1"/>
    </source>
</evidence>
<dbReference type="InterPro" id="IPR009262">
    <property type="entry name" value="SLC35_F1/F2/F6"/>
</dbReference>
<evidence type="ECO:0008006" key="10">
    <source>
        <dbReference type="Google" id="ProtNLM"/>
    </source>
</evidence>
<dbReference type="PANTHER" id="PTHR13146:SF0">
    <property type="entry name" value="SOLUTE CARRIER FAMILY 35 MEMBER F6"/>
    <property type="match status" value="1"/>
</dbReference>
<dbReference type="SUPFAM" id="SSF103481">
    <property type="entry name" value="Multidrug resistance efflux transporter EmrE"/>
    <property type="match status" value="1"/>
</dbReference>
<evidence type="ECO:0000256" key="5">
    <source>
        <dbReference type="ARBA" id="ARBA00022989"/>
    </source>
</evidence>
<dbReference type="Proteomes" id="UP001461498">
    <property type="component" value="Unassembled WGS sequence"/>
</dbReference>
<dbReference type="PANTHER" id="PTHR13146">
    <property type="match status" value="1"/>
</dbReference>
<keyword evidence="3" id="KW-0813">Transport</keyword>
<name>A0AAW1D4V6_9HEMI</name>
<evidence type="ECO:0000256" key="7">
    <source>
        <dbReference type="SAM" id="Phobius"/>
    </source>
</evidence>
<comment type="subcellular location">
    <subcellularLocation>
        <location evidence="1">Membrane</location>
        <topology evidence="1">Multi-pass membrane protein</topology>
    </subcellularLocation>
</comment>
<keyword evidence="6 7" id="KW-0472">Membrane</keyword>
<gene>
    <name evidence="8" type="ORF">O3M35_008053</name>
</gene>
<dbReference type="GO" id="GO:0022857">
    <property type="term" value="F:transmembrane transporter activity"/>
    <property type="evidence" value="ECO:0007669"/>
    <property type="project" value="InterPro"/>
</dbReference>
<evidence type="ECO:0000256" key="2">
    <source>
        <dbReference type="ARBA" id="ARBA00007863"/>
    </source>
</evidence>
<feature type="transmembrane region" description="Helical" evidence="7">
    <location>
        <begin position="270"/>
        <end position="293"/>
    </location>
</feature>
<dbReference type="GO" id="GO:0016020">
    <property type="term" value="C:membrane"/>
    <property type="evidence" value="ECO:0007669"/>
    <property type="project" value="UniProtKB-SubCell"/>
</dbReference>
<feature type="transmembrane region" description="Helical" evidence="7">
    <location>
        <begin position="228"/>
        <end position="250"/>
    </location>
</feature>
<sequence length="374" mass="41751">MAWTAYQTILAVVMVFTGSINTLTTKWADHLSAPGTDDKDRAFNHPFVQALCMFFGEFLCYVVFKILYCAHHRKQDGSDEPGLIKGSQDFNPFIFLPPSLCDMIGTSLMYIGLNLTNPSSFQMLRGSVIVFVALLSMMFLRRKINWRQWIGILLVLAGLVVVGVSDYLITNSEGNSSPSADSDMKKIITGDVIIVGAQIITAAQMVYEEKYVAGKDIPALQAVGWEGAFGFIILAILHIPFYFIIVPAPFADNPRMALEDFPDAMIQCWANKLILVALVGTIVSIAFFNFAGISVTKELSATTRMILDSVRTLFIWGFSLIVRWQKFHPLQILGFLLLIIGMCIYNNLIPSLNRLFSMFRRNSREALITAEDPS</sequence>
<feature type="transmembrane region" description="Helical" evidence="7">
    <location>
        <begin position="123"/>
        <end position="140"/>
    </location>
</feature>
<feature type="transmembrane region" description="Helical" evidence="7">
    <location>
        <begin position="90"/>
        <end position="111"/>
    </location>
</feature>
<keyword evidence="4 7" id="KW-0812">Transmembrane</keyword>
<dbReference type="Gene3D" id="1.10.3730.20">
    <property type="match status" value="1"/>
</dbReference>
<dbReference type="AlphaFoldDB" id="A0AAW1D4V6"/>
<comment type="similarity">
    <text evidence="2">Belongs to the SLC35F solute transporter family.</text>
</comment>
<evidence type="ECO:0000313" key="9">
    <source>
        <dbReference type="Proteomes" id="UP001461498"/>
    </source>
</evidence>
<evidence type="ECO:0000256" key="4">
    <source>
        <dbReference type="ARBA" id="ARBA00022692"/>
    </source>
</evidence>
<reference evidence="8 9" key="1">
    <citation type="submission" date="2022-12" db="EMBL/GenBank/DDBJ databases">
        <title>Chromosome-level genome assembly of true bugs.</title>
        <authorList>
            <person name="Ma L."/>
            <person name="Li H."/>
        </authorList>
    </citation>
    <scope>NUCLEOTIDE SEQUENCE [LARGE SCALE GENOMIC DNA]</scope>
    <source>
        <strain evidence="8">Lab_2022b</strain>
    </source>
</reference>
<dbReference type="InterPro" id="IPR037185">
    <property type="entry name" value="EmrE-like"/>
</dbReference>